<feature type="region of interest" description="Disordered" evidence="1">
    <location>
        <begin position="383"/>
        <end position="404"/>
    </location>
</feature>
<dbReference type="Proteomes" id="UP001362999">
    <property type="component" value="Unassembled WGS sequence"/>
</dbReference>
<feature type="region of interest" description="Disordered" evidence="1">
    <location>
        <begin position="72"/>
        <end position="99"/>
    </location>
</feature>
<name>A0AAW0CFV7_9AGAR</name>
<reference evidence="2 3" key="1">
    <citation type="journal article" date="2024" name="J Genomics">
        <title>Draft genome sequencing and assembly of Favolaschia claudopus CIRM-BRFM 2984 isolated from oak limbs.</title>
        <authorList>
            <person name="Navarro D."/>
            <person name="Drula E."/>
            <person name="Chaduli D."/>
            <person name="Cazenave R."/>
            <person name="Ahrendt S."/>
            <person name="Wang J."/>
            <person name="Lipzen A."/>
            <person name="Daum C."/>
            <person name="Barry K."/>
            <person name="Grigoriev I.V."/>
            <person name="Favel A."/>
            <person name="Rosso M.N."/>
            <person name="Martin F."/>
        </authorList>
    </citation>
    <scope>NUCLEOTIDE SEQUENCE [LARGE SCALE GENOMIC DNA]</scope>
    <source>
        <strain evidence="2 3">CIRM-BRFM 2984</strain>
    </source>
</reference>
<proteinExistence type="predicted"/>
<evidence type="ECO:0000313" key="3">
    <source>
        <dbReference type="Proteomes" id="UP001362999"/>
    </source>
</evidence>
<gene>
    <name evidence="2" type="ORF">R3P38DRAFT_3182733</name>
</gene>
<sequence length="404" mass="43714">MLCINLDCFKSLSIDRPVASSSSSSATLSSSTLSTSNRRSTKCFLDLGWDSRKSANANANDKESAKQCIANRAPKSFHSSWKSKAARARTSPRPAPPSFSPHILRRHLTFAAKARRPRTRFERHSSTTSTSARTGALTMQLSGWSACFAGRTSYLSISVTISGCSAHVGAGGKVAKESISCFPRHSFSVHPFEGSITGIGVRGGGREGSQTTKAARLIHILISFLTMLTPRFRSIRFSRQLPMPRASSDNTPVIVCCTTSSHNDTVPPIPQYPRPPPMIPLPPRRFAPAPLCRHRSRLRPHNHPSPPVYPPYPEYWLAAARHARSDSIGAQREAEETPYCDHVLGGAGGYDVEVQGNAVLSLGWWSVEDGYRGVTEKAAVMGRTEGDRGKTGTGDVGATRTGAD</sequence>
<evidence type="ECO:0000256" key="1">
    <source>
        <dbReference type="SAM" id="MobiDB-lite"/>
    </source>
</evidence>
<protein>
    <submittedName>
        <fullName evidence="2">Uncharacterized protein</fullName>
    </submittedName>
</protein>
<keyword evidence="3" id="KW-1185">Reference proteome</keyword>
<evidence type="ECO:0000313" key="2">
    <source>
        <dbReference type="EMBL" id="KAK7038639.1"/>
    </source>
</evidence>
<accession>A0AAW0CFV7</accession>
<dbReference type="EMBL" id="JAWWNJ010000017">
    <property type="protein sequence ID" value="KAK7038639.1"/>
    <property type="molecule type" value="Genomic_DNA"/>
</dbReference>
<dbReference type="AlphaFoldDB" id="A0AAW0CFV7"/>
<comment type="caution">
    <text evidence="2">The sequence shown here is derived from an EMBL/GenBank/DDBJ whole genome shotgun (WGS) entry which is preliminary data.</text>
</comment>
<organism evidence="2 3">
    <name type="scientific">Favolaschia claudopus</name>
    <dbReference type="NCBI Taxonomy" id="2862362"/>
    <lineage>
        <taxon>Eukaryota</taxon>
        <taxon>Fungi</taxon>
        <taxon>Dikarya</taxon>
        <taxon>Basidiomycota</taxon>
        <taxon>Agaricomycotina</taxon>
        <taxon>Agaricomycetes</taxon>
        <taxon>Agaricomycetidae</taxon>
        <taxon>Agaricales</taxon>
        <taxon>Marasmiineae</taxon>
        <taxon>Mycenaceae</taxon>
        <taxon>Favolaschia</taxon>
    </lineage>
</organism>